<dbReference type="InterPro" id="IPR036390">
    <property type="entry name" value="WH_DNA-bd_sf"/>
</dbReference>
<organism evidence="3 4">
    <name type="scientific">Sphingobacterium populi</name>
    <dbReference type="NCBI Taxonomy" id="1812824"/>
    <lineage>
        <taxon>Bacteria</taxon>
        <taxon>Pseudomonadati</taxon>
        <taxon>Bacteroidota</taxon>
        <taxon>Sphingobacteriia</taxon>
        <taxon>Sphingobacteriales</taxon>
        <taxon>Sphingobacteriaceae</taxon>
        <taxon>Sphingobacterium</taxon>
    </lineage>
</organism>
<dbReference type="PANTHER" id="PTHR38768:SF1">
    <property type="entry name" value="UPF0502 PROTEIN YCEH"/>
    <property type="match status" value="1"/>
</dbReference>
<comment type="similarity">
    <text evidence="1">Belongs to the UPF0502 family.</text>
</comment>
<dbReference type="Proteomes" id="UP001597418">
    <property type="component" value="Unassembled WGS sequence"/>
</dbReference>
<dbReference type="SUPFAM" id="SSF46785">
    <property type="entry name" value="Winged helix' DNA-binding domain"/>
    <property type="match status" value="2"/>
</dbReference>
<keyword evidence="4" id="KW-1185">Reference proteome</keyword>
<reference evidence="4" key="1">
    <citation type="journal article" date="2019" name="Int. J. Syst. Evol. Microbiol.">
        <title>The Global Catalogue of Microorganisms (GCM) 10K type strain sequencing project: providing services to taxonomists for standard genome sequencing and annotation.</title>
        <authorList>
            <consortium name="The Broad Institute Genomics Platform"/>
            <consortium name="The Broad Institute Genome Sequencing Center for Infectious Disease"/>
            <person name="Wu L."/>
            <person name="Ma J."/>
        </authorList>
    </citation>
    <scope>NUCLEOTIDE SEQUENCE [LARGE SCALE GENOMIC DNA]</scope>
    <source>
        <strain evidence="4">KCTC 42247</strain>
    </source>
</reference>
<evidence type="ECO:0000256" key="1">
    <source>
        <dbReference type="HAMAP-Rule" id="MF_01584"/>
    </source>
</evidence>
<keyword evidence="2" id="KW-0175">Coiled coil</keyword>
<protein>
    <submittedName>
        <fullName evidence="3">YceH family protein</fullName>
    </submittedName>
</protein>
<dbReference type="EMBL" id="JBHUMB010000014">
    <property type="protein sequence ID" value="MFD2744457.1"/>
    <property type="molecule type" value="Genomic_DNA"/>
</dbReference>
<evidence type="ECO:0000256" key="2">
    <source>
        <dbReference type="SAM" id="Coils"/>
    </source>
</evidence>
<dbReference type="RefSeq" id="WP_066751843.1">
    <property type="nucleotide sequence ID" value="NZ_JBHUMB010000014.1"/>
</dbReference>
<dbReference type="HAMAP" id="MF_01584">
    <property type="entry name" value="UPF0502"/>
    <property type="match status" value="1"/>
</dbReference>
<evidence type="ECO:0000313" key="4">
    <source>
        <dbReference type="Proteomes" id="UP001597418"/>
    </source>
</evidence>
<gene>
    <name evidence="3" type="ORF">ACFSQ6_13745</name>
</gene>
<sequence length="219" mass="24589">MEEHKPLPTLNAEQARVLGVLLEKAKTTPEYYPLTLNALQTACNQKTSRRPVVQYDENTVIVALDSLRKFGLVSTVVGGGSRVVKYKHNLAIQYPLLPQELAIICLLLLRGPLTAGEINTNAGRLYDFESLDEVAQLLNKLESSSPAFVKIAAKRSGQKEIRYIQLLSDFDESDYETEHTTARSTPNEQIEVLNDRVAKLEQQLEQLQSDFDKLMSELT</sequence>
<name>A0ABW5UG57_9SPHI</name>
<dbReference type="PANTHER" id="PTHR38768">
    <property type="entry name" value="UPF0502 PROTEIN YCEH"/>
    <property type="match status" value="1"/>
</dbReference>
<evidence type="ECO:0000313" key="3">
    <source>
        <dbReference type="EMBL" id="MFD2744457.1"/>
    </source>
</evidence>
<proteinExistence type="inferred from homology"/>
<dbReference type="InterPro" id="IPR007432">
    <property type="entry name" value="DUF480"/>
</dbReference>
<accession>A0ABW5UG57</accession>
<dbReference type="InterPro" id="IPR036388">
    <property type="entry name" value="WH-like_DNA-bd_sf"/>
</dbReference>
<dbReference type="Gene3D" id="1.10.10.10">
    <property type="entry name" value="Winged helix-like DNA-binding domain superfamily/Winged helix DNA-binding domain"/>
    <property type="match status" value="2"/>
</dbReference>
<dbReference type="Pfam" id="PF04337">
    <property type="entry name" value="DUF480"/>
    <property type="match status" value="1"/>
</dbReference>
<comment type="caution">
    <text evidence="3">The sequence shown here is derived from an EMBL/GenBank/DDBJ whole genome shotgun (WGS) entry which is preliminary data.</text>
</comment>
<feature type="coiled-coil region" evidence="2">
    <location>
        <begin position="190"/>
        <end position="217"/>
    </location>
</feature>